<dbReference type="EMBL" id="RJVA01000009">
    <property type="protein sequence ID" value="ROR03165.1"/>
    <property type="molecule type" value="Genomic_DNA"/>
</dbReference>
<name>A0A3N1VK22_9BACT</name>
<evidence type="ECO:0000259" key="1">
    <source>
        <dbReference type="Pfam" id="PF00188"/>
    </source>
</evidence>
<keyword evidence="3" id="KW-1185">Reference proteome</keyword>
<evidence type="ECO:0000313" key="3">
    <source>
        <dbReference type="Proteomes" id="UP000276223"/>
    </source>
</evidence>
<dbReference type="Pfam" id="PF00188">
    <property type="entry name" value="CAP"/>
    <property type="match status" value="1"/>
</dbReference>
<dbReference type="RefSeq" id="WP_148045651.1">
    <property type="nucleotide sequence ID" value="NZ_RJVA01000009.1"/>
</dbReference>
<proteinExistence type="predicted"/>
<dbReference type="Proteomes" id="UP000276223">
    <property type="component" value="Unassembled WGS sequence"/>
</dbReference>
<comment type="caution">
    <text evidence="2">The sequence shown here is derived from an EMBL/GenBank/DDBJ whole genome shotgun (WGS) entry which is preliminary data.</text>
</comment>
<gene>
    <name evidence="2" type="ORF">EDC27_0423</name>
</gene>
<feature type="domain" description="SCP" evidence="1">
    <location>
        <begin position="64"/>
        <end position="150"/>
    </location>
</feature>
<dbReference type="AlphaFoldDB" id="A0A3N1VK22"/>
<dbReference type="OrthoDB" id="9811255at2"/>
<reference evidence="2 3" key="1">
    <citation type="submission" date="2018-11" db="EMBL/GenBank/DDBJ databases">
        <title>Genomic Encyclopedia of Type Strains, Phase IV (KMG-IV): sequencing the most valuable type-strain genomes for metagenomic binning, comparative biology and taxonomic classification.</title>
        <authorList>
            <person name="Goeker M."/>
        </authorList>
    </citation>
    <scope>NUCLEOTIDE SEQUENCE [LARGE SCALE GENOMIC DNA]</scope>
    <source>
        <strain evidence="2 3">DSM 22027</strain>
    </source>
</reference>
<protein>
    <recommendedName>
        <fullName evidence="1">SCP domain-containing protein</fullName>
    </recommendedName>
</protein>
<accession>A0A3N1VK22</accession>
<dbReference type="InterPro" id="IPR014044">
    <property type="entry name" value="CAP_dom"/>
</dbReference>
<organism evidence="2 3">
    <name type="scientific">Desulfosoma caldarium</name>
    <dbReference type="NCBI Taxonomy" id="610254"/>
    <lineage>
        <taxon>Bacteria</taxon>
        <taxon>Pseudomonadati</taxon>
        <taxon>Thermodesulfobacteriota</taxon>
        <taxon>Syntrophobacteria</taxon>
        <taxon>Syntrophobacterales</taxon>
        <taxon>Syntrophobacteraceae</taxon>
        <taxon>Desulfosoma</taxon>
    </lineage>
</organism>
<evidence type="ECO:0000313" key="2">
    <source>
        <dbReference type="EMBL" id="ROR03165.1"/>
    </source>
</evidence>
<sequence>MTRCSAVPARLAGSFKRWLVFAGVVAPWRAARIGLVLALMVLMVPNVEAQETVPLNLETATLMRLINEARTVPLAMLQRAGIDETAARHALGPDAWMLDTGLPPLAPNDLLAASARFHAADMVARAYYDTRSPEGLGPEERAAALGYGVVRVDELLGLLDQVAFMDGLEAVWTVFRQWLLADLAAFDPAQRRLFSLWATDMGVHFQAVTGVVDGREIHAYLAVCDVGRPLKIFPMVVGSVRPHGFTGPFLDPWNPLTEPFSVRCRSDDGTLWWETRTDPLGGYICPALSEWQAVVVEGVNRTTGQVVAAERAAAGDVHVWLDLFPTR</sequence>
<dbReference type="Gene3D" id="3.40.33.10">
    <property type="entry name" value="CAP"/>
    <property type="match status" value="1"/>
</dbReference>
<dbReference type="InterPro" id="IPR035940">
    <property type="entry name" value="CAP_sf"/>
</dbReference>